<dbReference type="EMBL" id="UIVS01000002">
    <property type="protein sequence ID" value="SVP92337.1"/>
    <property type="molecule type" value="Genomic_DNA"/>
</dbReference>
<reference evidence="6 9" key="1">
    <citation type="journal article" date="2005" name="Science">
        <title>Genome of the host-cell transforming parasite Theileria annulata compared with T. parva.</title>
        <authorList>
            <person name="Pain A."/>
            <person name="Renauld H."/>
            <person name="Berriman M."/>
            <person name="Murphy L."/>
            <person name="Yeats C.A."/>
            <person name="Weir W."/>
            <person name="Kerhornou A."/>
            <person name="Aslett M."/>
            <person name="Bishop R."/>
            <person name="Bouchier C."/>
            <person name="Cochet M."/>
            <person name="Coulson R.M.R."/>
            <person name="Cronin A."/>
            <person name="de Villiers E.P."/>
            <person name="Fraser A."/>
            <person name="Fosker N."/>
            <person name="Gardner M."/>
            <person name="Goble A."/>
            <person name="Griffiths-Jones S."/>
            <person name="Harris D.E."/>
            <person name="Katzer F."/>
            <person name="Larke N."/>
            <person name="Lord A."/>
            <person name="Maser P."/>
            <person name="McKellar S."/>
            <person name="Mooney P."/>
            <person name="Morton F."/>
            <person name="Nene V."/>
            <person name="O'Neil S."/>
            <person name="Price C."/>
            <person name="Quail M.A."/>
            <person name="Rabbinowitsch E."/>
            <person name="Rawlings N.D."/>
            <person name="Rutter S."/>
            <person name="Saunders D."/>
            <person name="Seeger K."/>
            <person name="Shah T."/>
            <person name="Squares R."/>
            <person name="Squares S."/>
            <person name="Tivey A."/>
            <person name="Walker A.R."/>
            <person name="Woodward J."/>
            <person name="Dobbelaere D.A.E."/>
            <person name="Langsley G."/>
            <person name="Rajandream M.A."/>
            <person name="McKeever D."/>
            <person name="Shiels B."/>
            <person name="Tait A."/>
            <person name="Barrell B.G."/>
            <person name="Hall N."/>
        </authorList>
    </citation>
    <scope>NUCLEOTIDE SEQUENCE [LARGE SCALE GENOMIC DNA]</scope>
    <source>
        <strain evidence="9">Ankara</strain>
        <strain evidence="6">Ankara isolate clone C9</strain>
    </source>
</reference>
<keyword evidence="9" id="KW-1185">Reference proteome</keyword>
<dbReference type="InterPro" id="IPR004907">
    <property type="entry name" value="ATPase_V1-cplx_csu"/>
</dbReference>
<sequence length="398" mass="46428">MKKEIIDDCWLVSNSVRNSTSTDEIYTLLKKHLMKHNTIHDIGMFNVPFDLRFKSFDSLLTCADELEKEDQSVESSLKRAKQLALDINPSVELKVHYDGRQYSLSSYVTKFVWDDRKFPKYLPITENLKNLSQLVHKLMDDLILKSVAYNELKYKRNSVNSSTDGNIQFRDLVYVITPEVVESHDDFMETNHLTTVVVYVPISSQDDFLNTYMTFSDNVVPNSAKHINLPKSTKSGGIMLWRVLLFKSSVEKFIESCKSNGYNANKFVYSEDRYRQLLEEQSRLETDTQRQQAFLSRIYDVAHSDIFIYWIHLKAMRIFCESVLKFGLPVQFASFFIFPVSSKQEQLHKILYEMIPKYSNSEQNAGNAPVFEPTLSFSSYFYLHFIHFLHLLSSFILS</sequence>
<evidence type="ECO:0000313" key="7">
    <source>
        <dbReference type="EMBL" id="SVP92166.1"/>
    </source>
</evidence>
<dbReference type="RefSeq" id="XP_952670.1">
    <property type="nucleotide sequence ID" value="XM_947577.1"/>
</dbReference>
<dbReference type="GO" id="GO:0000221">
    <property type="term" value="C:vacuolar proton-transporting V-type ATPase, V1 domain"/>
    <property type="evidence" value="ECO:0007669"/>
    <property type="project" value="TreeGrafter"/>
</dbReference>
<comment type="subunit">
    <text evidence="5">V-ATPase is a heteromultimeric enzyme composed of a peripheral catalytic V1 complex (components A to H) attached to an integral membrane V0 proton pore complex.</text>
</comment>
<comment type="function">
    <text evidence="5">Subunit of the V1 complex of vacuolar(H+)-ATPase (V-ATPase), a multisubunit enzyme composed of a peripheral complex (V1) that hydrolyzes ATP and a membrane integral complex (V0) that translocates protons. V-ATPase is responsible for acidifying and maintaining the pH of intracellular compartments and in some cell types, is targeted to the plasma membrane, where it is responsible for acidifying the extracellular environment. Subunit C is necessary for the assembly of the catalytic sector of the enzyme and is likely to have a specific function in its catalytic activity.</text>
</comment>
<protein>
    <recommendedName>
        <fullName evidence="5">V-type proton ATPase subunit C</fullName>
    </recommendedName>
</protein>
<comment type="similarity">
    <text evidence="1 5">Belongs to the V-ATPase C subunit family.</text>
</comment>
<evidence type="ECO:0000256" key="1">
    <source>
        <dbReference type="ARBA" id="ARBA00006138"/>
    </source>
</evidence>
<dbReference type="Gene3D" id="3.30.70.1180">
    <property type="entry name" value="Vacuolar atp synthase subunit c, domain 1"/>
    <property type="match status" value="1"/>
</dbReference>
<dbReference type="InterPro" id="IPR036132">
    <property type="entry name" value="Vac_ATP_synth_c_sf"/>
</dbReference>
<proteinExistence type="inferred from homology"/>
<dbReference type="InParanoid" id="Q4UDA1"/>
<dbReference type="CDD" id="cd14785">
    <property type="entry name" value="V-ATPase_C"/>
    <property type="match status" value="1"/>
</dbReference>
<evidence type="ECO:0000256" key="5">
    <source>
        <dbReference type="RuleBase" id="RU364010"/>
    </source>
</evidence>
<dbReference type="Gene3D" id="3.30.70.100">
    <property type="match status" value="1"/>
</dbReference>
<dbReference type="VEuPathDB" id="PiroplasmaDB:TA12310"/>
<organism evidence="6 9">
    <name type="scientific">Theileria annulata</name>
    <dbReference type="NCBI Taxonomy" id="5874"/>
    <lineage>
        <taxon>Eukaryota</taxon>
        <taxon>Sar</taxon>
        <taxon>Alveolata</taxon>
        <taxon>Apicomplexa</taxon>
        <taxon>Aconoidasida</taxon>
        <taxon>Piroplasmida</taxon>
        <taxon>Theileriidae</taxon>
        <taxon>Theileria</taxon>
    </lineage>
</organism>
<dbReference type="SUPFAM" id="SSF118203">
    <property type="entry name" value="Vacuolar ATP synthase subunit C"/>
    <property type="match status" value="1"/>
</dbReference>
<accession>Q4UDA1</accession>
<dbReference type="OMA" id="VMIWIHV"/>
<dbReference type="EMBL" id="CR940348">
    <property type="protein sequence ID" value="CAI74938.1"/>
    <property type="molecule type" value="Genomic_DNA"/>
</dbReference>
<dbReference type="KEGG" id="tan:TA12310"/>
<evidence type="ECO:0000256" key="4">
    <source>
        <dbReference type="ARBA" id="ARBA00023065"/>
    </source>
</evidence>
<reference evidence="7" key="2">
    <citation type="submission" date="2018-07" db="EMBL/GenBank/DDBJ databases">
        <authorList>
            <person name="Quirk P.G."/>
            <person name="Krulwich T.A."/>
        </authorList>
    </citation>
    <scope>NUCLEOTIDE SEQUENCE</scope>
    <source>
        <strain evidence="7">Anand</strain>
    </source>
</reference>
<evidence type="ECO:0000313" key="6">
    <source>
        <dbReference type="EMBL" id="CAI74938.1"/>
    </source>
</evidence>
<dbReference type="STRING" id="5874.Q4UDA1"/>
<dbReference type="PANTHER" id="PTHR10137:SF0">
    <property type="entry name" value="V-TYPE PROTON ATPASE SUBUNIT C"/>
    <property type="match status" value="1"/>
</dbReference>
<dbReference type="Proteomes" id="UP000001950">
    <property type="component" value="Chromosome 2"/>
</dbReference>
<keyword evidence="4 5" id="KW-0406">Ion transport</keyword>
<dbReference type="eggNOG" id="KOG2909">
    <property type="taxonomic scope" value="Eukaryota"/>
</dbReference>
<dbReference type="PANTHER" id="PTHR10137">
    <property type="entry name" value="V-TYPE PROTON ATPASE SUBUNIT C"/>
    <property type="match status" value="1"/>
</dbReference>
<dbReference type="EMBL" id="UIVT01000002">
    <property type="protein sequence ID" value="SVP92166.1"/>
    <property type="molecule type" value="Genomic_DNA"/>
</dbReference>
<keyword evidence="6" id="KW-0378">Hydrolase</keyword>
<gene>
    <name evidence="6" type="ORF">TA12310</name>
    <name evidence="7" type="ORF">TAT_000213000</name>
    <name evidence="8" type="ORF">TAV_000213000</name>
</gene>
<dbReference type="OrthoDB" id="6605928at2759"/>
<dbReference type="Gene3D" id="1.20.1460.10">
    <property type="entry name" value="subunit c (vma5p) of the yeast v-atpase, domain 2"/>
    <property type="match status" value="1"/>
</dbReference>
<name>Q4UDA1_THEAN</name>
<dbReference type="AlphaFoldDB" id="Q4UDA1"/>
<keyword evidence="3 5" id="KW-0375">Hydrogen ion transport</keyword>
<evidence type="ECO:0000313" key="8">
    <source>
        <dbReference type="EMBL" id="SVP92337.1"/>
    </source>
</evidence>
<evidence type="ECO:0000256" key="3">
    <source>
        <dbReference type="ARBA" id="ARBA00022781"/>
    </source>
</evidence>
<dbReference type="GO" id="GO:0016787">
    <property type="term" value="F:hydrolase activity"/>
    <property type="evidence" value="ECO:0007669"/>
    <property type="project" value="UniProtKB-KW"/>
</dbReference>
<dbReference type="Pfam" id="PF03223">
    <property type="entry name" value="V-ATPase_C"/>
    <property type="match status" value="1"/>
</dbReference>
<keyword evidence="2 5" id="KW-0813">Transport</keyword>
<evidence type="ECO:0000313" key="9">
    <source>
        <dbReference type="Proteomes" id="UP000001950"/>
    </source>
</evidence>
<dbReference type="GO" id="GO:0046961">
    <property type="term" value="F:proton-transporting ATPase activity, rotational mechanism"/>
    <property type="evidence" value="ECO:0007669"/>
    <property type="project" value="InterPro"/>
</dbReference>
<dbReference type="GeneID" id="3862066"/>
<evidence type="ECO:0000256" key="2">
    <source>
        <dbReference type="ARBA" id="ARBA00022448"/>
    </source>
</evidence>
<dbReference type="FunCoup" id="Q4UDA1">
    <property type="interactions" value="99"/>
</dbReference>